<keyword evidence="2" id="KW-0732">Signal</keyword>
<feature type="compositionally biased region" description="Low complexity" evidence="1">
    <location>
        <begin position="131"/>
        <end position="147"/>
    </location>
</feature>
<reference evidence="3 4" key="1">
    <citation type="submission" date="2015-12" db="EMBL/GenBank/DDBJ databases">
        <title>Genome sequence of Tistrella mobilis MCCC 1A02139.</title>
        <authorList>
            <person name="Lu L."/>
            <person name="Lai Q."/>
            <person name="Shao Z."/>
            <person name="Qian P."/>
        </authorList>
    </citation>
    <scope>NUCLEOTIDE SEQUENCE [LARGE SCALE GENOMIC DNA]</scope>
    <source>
        <strain evidence="3 4">MCCC 1A02139</strain>
    </source>
</reference>
<sequence length="164" mass="15414">MRKTLPVLVTALMLGGASLATAAGTSGTPSGAGGTTGSSQNANPTNPGTTPGIGTGSGAAAPGGTGAGAGTMTRQGTVASVSGDSVTLEDGTKFQVDDPQMSDVKAGDKVTVTYNQDGGTNKATSVRKGATDSLSGTGTDSTTTGSSATGGGGQMGAQPRAKGS</sequence>
<dbReference type="EMBL" id="LPZR01000183">
    <property type="protein sequence ID" value="KYO51054.1"/>
    <property type="molecule type" value="Genomic_DNA"/>
</dbReference>
<evidence type="ECO:0000313" key="3">
    <source>
        <dbReference type="EMBL" id="KYO51054.1"/>
    </source>
</evidence>
<name>A0A162KE52_9PROT</name>
<feature type="compositionally biased region" description="Gly residues" evidence="1">
    <location>
        <begin position="51"/>
        <end position="69"/>
    </location>
</feature>
<feature type="region of interest" description="Disordered" evidence="1">
    <location>
        <begin position="24"/>
        <end position="164"/>
    </location>
</feature>
<evidence type="ECO:0000256" key="1">
    <source>
        <dbReference type="SAM" id="MobiDB-lite"/>
    </source>
</evidence>
<evidence type="ECO:0008006" key="5">
    <source>
        <dbReference type="Google" id="ProtNLM"/>
    </source>
</evidence>
<dbReference type="AlphaFoldDB" id="A0A162KE52"/>
<dbReference type="GeneID" id="97240803"/>
<comment type="caution">
    <text evidence="3">The sequence shown here is derived from an EMBL/GenBank/DDBJ whole genome shotgun (WGS) entry which is preliminary data.</text>
</comment>
<dbReference type="RefSeq" id="WP_062767036.1">
    <property type="nucleotide sequence ID" value="NZ_CP121045.1"/>
</dbReference>
<feature type="compositionally biased region" description="Polar residues" evidence="1">
    <location>
        <begin position="72"/>
        <end position="85"/>
    </location>
</feature>
<feature type="compositionally biased region" description="Low complexity" evidence="1">
    <location>
        <begin position="37"/>
        <end position="50"/>
    </location>
</feature>
<gene>
    <name evidence="3" type="ORF">AUP44_10430</name>
</gene>
<organism evidence="3 4">
    <name type="scientific">Tistrella mobilis</name>
    <dbReference type="NCBI Taxonomy" id="171437"/>
    <lineage>
        <taxon>Bacteria</taxon>
        <taxon>Pseudomonadati</taxon>
        <taxon>Pseudomonadota</taxon>
        <taxon>Alphaproteobacteria</taxon>
        <taxon>Geminicoccales</taxon>
        <taxon>Geminicoccaceae</taxon>
        <taxon>Tistrella</taxon>
    </lineage>
</organism>
<evidence type="ECO:0000313" key="4">
    <source>
        <dbReference type="Proteomes" id="UP000075787"/>
    </source>
</evidence>
<feature type="chain" id="PRO_5007836878" description="DUF5666 domain-containing protein" evidence="2">
    <location>
        <begin position="23"/>
        <end position="164"/>
    </location>
</feature>
<feature type="compositionally biased region" description="Polar residues" evidence="1">
    <location>
        <begin position="112"/>
        <end position="124"/>
    </location>
</feature>
<accession>A0A162KE52</accession>
<feature type="signal peptide" evidence="2">
    <location>
        <begin position="1"/>
        <end position="22"/>
    </location>
</feature>
<dbReference type="Proteomes" id="UP000075787">
    <property type="component" value="Unassembled WGS sequence"/>
</dbReference>
<evidence type="ECO:0000256" key="2">
    <source>
        <dbReference type="SAM" id="SignalP"/>
    </source>
</evidence>
<proteinExistence type="predicted"/>
<protein>
    <recommendedName>
        <fullName evidence="5">DUF5666 domain-containing protein</fullName>
    </recommendedName>
</protein>